<keyword evidence="1" id="KW-0812">Transmembrane</keyword>
<comment type="caution">
    <text evidence="3">The sequence shown here is derived from an EMBL/GenBank/DDBJ whole genome shotgun (WGS) entry which is preliminary data.</text>
</comment>
<dbReference type="Proteomes" id="UP001611162">
    <property type="component" value="Unassembled WGS sequence"/>
</dbReference>
<feature type="transmembrane region" description="Helical" evidence="1">
    <location>
        <begin position="352"/>
        <end position="373"/>
    </location>
</feature>
<reference evidence="3 4" key="1">
    <citation type="submission" date="2024-10" db="EMBL/GenBank/DDBJ databases">
        <title>The Natural Products Discovery Center: Release of the First 8490 Sequenced Strains for Exploring Actinobacteria Biosynthetic Diversity.</title>
        <authorList>
            <person name="Kalkreuter E."/>
            <person name="Kautsar S.A."/>
            <person name="Yang D."/>
            <person name="Bader C.D."/>
            <person name="Teijaro C.N."/>
            <person name="Fluegel L."/>
            <person name="Davis C.M."/>
            <person name="Simpson J.R."/>
            <person name="Lauterbach L."/>
            <person name="Steele A.D."/>
            <person name="Gui C."/>
            <person name="Meng S."/>
            <person name="Li G."/>
            <person name="Viehrig K."/>
            <person name="Ye F."/>
            <person name="Su P."/>
            <person name="Kiefer A.F."/>
            <person name="Nichols A."/>
            <person name="Cepeda A.J."/>
            <person name="Yan W."/>
            <person name="Fan B."/>
            <person name="Jiang Y."/>
            <person name="Adhikari A."/>
            <person name="Zheng C.-J."/>
            <person name="Schuster L."/>
            <person name="Cowan T.M."/>
            <person name="Smanski M.J."/>
            <person name="Chevrette M.G."/>
            <person name="De Carvalho L.P.S."/>
            <person name="Shen B."/>
        </authorList>
    </citation>
    <scope>NUCLEOTIDE SEQUENCE [LARGE SCALE GENOMIC DNA]</scope>
    <source>
        <strain evidence="3 4">NPDC020979</strain>
    </source>
</reference>
<feature type="transmembrane region" description="Helical" evidence="1">
    <location>
        <begin position="393"/>
        <end position="416"/>
    </location>
</feature>
<feature type="signal peptide" evidence="2">
    <location>
        <begin position="1"/>
        <end position="37"/>
    </location>
</feature>
<evidence type="ECO:0000313" key="4">
    <source>
        <dbReference type="Proteomes" id="UP001611162"/>
    </source>
</evidence>
<keyword evidence="1" id="KW-1133">Transmembrane helix</keyword>
<keyword evidence="4" id="KW-1185">Reference proteome</keyword>
<sequence length="874" mass="96054">MIPRKAGRHGWRWTVLAVAAFMAFMAFPWWTAGPAQAAEATVCPPIRQPEKIDLRYKLTFNQHHTDFVEVRQLTSIDIPAAQWPLANDLTLSEDSPKYRNAMRCLLHEKRNAPAKFGTWHPEWHDVSGATEQQDVVAVQYESRNLVGNTAGQFEAGPWTVDAEPDKDWKVALHSPEVLRGVPRRTVEIDPGGLEISNAPGASSANETHRVWTPPGPDAEASIMRPKHLISLSRRDSLVAYLGITSWWIFGSALIAVSAWPFRRKNGDDDKAAAGRPETAAARTLAHTTVQWAGLSAALALTLSLLLQLYPATIRWRALIGISSGLALVLFAQPWLPVVEHSDDSGKRLTKRTVLATALTAAAIGLLVVVSPQLFGLPAQLMPAASPSPSPLGIVGLALLEASMLWLWFTAMAAWAWRFAREGKLGGSPAEGGRNEPGRHLRRVMVAGAALAVITALVVLWHVLSFEARWQRANWLGEADSLFGSDHMGILGQQLAQFLFFGPLWTYTHTGVLTVIALVALLHLSSRDGSGAKSLGPMSWDLLLVTAIFAVVASRVTKLAGTAGNLYGLWLPLNMLALYALVKAGRRWSTLGRVDRKAMNCLGANTARGESRVTAELSTRAGYQRLMSDARRCRDLLHRLQLVDHDHAESSTRRALEDQLSELHHWRPVGCSRDCLPDPVSVLDVALSWGPRRRWWRNALNAARWAAVFGVLPSMVTVWFEYASDPDQWALTLDGATGIPDVVWRFVSLEVFFAGAGLVMGALWRVLPGGRGPLRALSLFVAWLVPIGMVAAFSHGIDRRTVGLALVNIVLLLMVLTMTSMWMDTDTFSRERPYWTKRLSLLASIYQVHGLSGQLAFLVMQAVAAVTIWRQIATG</sequence>
<dbReference type="RefSeq" id="WP_397612322.1">
    <property type="nucleotide sequence ID" value="NZ_JBIRRB010000002.1"/>
</dbReference>
<feature type="transmembrane region" description="Helical" evidence="1">
    <location>
        <begin position="291"/>
        <end position="309"/>
    </location>
</feature>
<organism evidence="3 4">
    <name type="scientific">Streptomyces abikoensis</name>
    <dbReference type="NCBI Taxonomy" id="97398"/>
    <lineage>
        <taxon>Bacteria</taxon>
        <taxon>Bacillati</taxon>
        <taxon>Actinomycetota</taxon>
        <taxon>Actinomycetes</taxon>
        <taxon>Kitasatosporales</taxon>
        <taxon>Streptomycetaceae</taxon>
        <taxon>Streptomyces</taxon>
    </lineage>
</organism>
<gene>
    <name evidence="3" type="ORF">ACH4TF_05880</name>
</gene>
<dbReference type="Pfam" id="PF19683">
    <property type="entry name" value="DUF6185"/>
    <property type="match status" value="1"/>
</dbReference>
<feature type="transmembrane region" description="Helical" evidence="1">
    <location>
        <begin position="443"/>
        <end position="463"/>
    </location>
</feature>
<feature type="transmembrane region" description="Helical" evidence="1">
    <location>
        <begin position="701"/>
        <end position="721"/>
    </location>
</feature>
<protein>
    <submittedName>
        <fullName evidence="3">DUF6185 family protein</fullName>
    </submittedName>
</protein>
<dbReference type="EMBL" id="JBIRRB010000002">
    <property type="protein sequence ID" value="MFI0909974.1"/>
    <property type="molecule type" value="Genomic_DNA"/>
</dbReference>
<feature type="transmembrane region" description="Helical" evidence="1">
    <location>
        <begin position="562"/>
        <end position="581"/>
    </location>
</feature>
<evidence type="ECO:0000313" key="3">
    <source>
        <dbReference type="EMBL" id="MFI0909974.1"/>
    </source>
</evidence>
<keyword evidence="2" id="KW-0732">Signal</keyword>
<feature type="transmembrane region" description="Helical" evidence="1">
    <location>
        <begin position="802"/>
        <end position="822"/>
    </location>
</feature>
<accession>A0ABW7SXM8</accession>
<feature type="transmembrane region" description="Helical" evidence="1">
    <location>
        <begin position="237"/>
        <end position="261"/>
    </location>
</feature>
<feature type="transmembrane region" description="Helical" evidence="1">
    <location>
        <begin position="537"/>
        <end position="556"/>
    </location>
</feature>
<keyword evidence="1" id="KW-0472">Membrane</keyword>
<evidence type="ECO:0000256" key="2">
    <source>
        <dbReference type="SAM" id="SignalP"/>
    </source>
</evidence>
<feature type="transmembrane region" description="Helical" evidence="1">
    <location>
        <begin position="503"/>
        <end position="525"/>
    </location>
</feature>
<feature type="transmembrane region" description="Helical" evidence="1">
    <location>
        <begin position="741"/>
        <end position="763"/>
    </location>
</feature>
<feature type="transmembrane region" description="Helical" evidence="1">
    <location>
        <begin position="775"/>
        <end position="796"/>
    </location>
</feature>
<proteinExistence type="predicted"/>
<feature type="transmembrane region" description="Helical" evidence="1">
    <location>
        <begin position="315"/>
        <end position="331"/>
    </location>
</feature>
<name>A0ABW7SXM8_9ACTN</name>
<dbReference type="InterPro" id="IPR046176">
    <property type="entry name" value="DUF6185"/>
</dbReference>
<evidence type="ECO:0000256" key="1">
    <source>
        <dbReference type="SAM" id="Phobius"/>
    </source>
</evidence>
<feature type="chain" id="PRO_5046755986" evidence="2">
    <location>
        <begin position="38"/>
        <end position="874"/>
    </location>
</feature>